<dbReference type="KEGG" id="ahb:bsdtb5_22290"/>
<name>A0A7R7IDD3_9FIRM</name>
<organism evidence="3 4">
    <name type="scientific">Anaeromicropila herbilytica</name>
    <dbReference type="NCBI Taxonomy" id="2785025"/>
    <lineage>
        <taxon>Bacteria</taxon>
        <taxon>Bacillati</taxon>
        <taxon>Bacillota</taxon>
        <taxon>Clostridia</taxon>
        <taxon>Lachnospirales</taxon>
        <taxon>Lachnospiraceae</taxon>
        <taxon>Anaeromicropila</taxon>
    </lineage>
</organism>
<sequence length="226" mass="25609">MKGNKINYKRYLLLGGAITVVILLLIITNIYLTLSKNNITNSKETTQDTSTIVNRDSKTQKDSKETDTEIDSTTLGEDSTKEIERTLDENTKKELENLAENYYLTLAKSKSDEKREGIEAYTNITSYIKSGLANETYVIFSSYDMKFENIKTLAPGMSVIYAGKASDGKYAVKKDANSEEQNDYINLLLKEEDMKTVTNEVNTNLEKAMKDDKVLKEFIQKVEKAE</sequence>
<proteinExistence type="predicted"/>
<keyword evidence="2" id="KW-1133">Transmembrane helix</keyword>
<keyword evidence="4" id="KW-1185">Reference proteome</keyword>
<protein>
    <submittedName>
        <fullName evidence="3">Uncharacterized protein</fullName>
    </submittedName>
</protein>
<feature type="compositionally biased region" description="Polar residues" evidence="1">
    <location>
        <begin position="44"/>
        <end position="54"/>
    </location>
</feature>
<feature type="compositionally biased region" description="Basic and acidic residues" evidence="1">
    <location>
        <begin position="55"/>
        <end position="67"/>
    </location>
</feature>
<keyword evidence="2" id="KW-0472">Membrane</keyword>
<dbReference type="RefSeq" id="WP_271712088.1">
    <property type="nucleotide sequence ID" value="NZ_AP024169.1"/>
</dbReference>
<dbReference type="EMBL" id="AP024169">
    <property type="protein sequence ID" value="BCN30934.1"/>
    <property type="molecule type" value="Genomic_DNA"/>
</dbReference>
<evidence type="ECO:0000313" key="3">
    <source>
        <dbReference type="EMBL" id="BCN30934.1"/>
    </source>
</evidence>
<keyword evidence="2" id="KW-0812">Transmembrane</keyword>
<accession>A0A7R7IDD3</accession>
<dbReference type="Proteomes" id="UP000595897">
    <property type="component" value="Chromosome"/>
</dbReference>
<evidence type="ECO:0000313" key="4">
    <source>
        <dbReference type="Proteomes" id="UP000595897"/>
    </source>
</evidence>
<dbReference type="AlphaFoldDB" id="A0A7R7IDD3"/>
<evidence type="ECO:0000256" key="1">
    <source>
        <dbReference type="SAM" id="MobiDB-lite"/>
    </source>
</evidence>
<feature type="transmembrane region" description="Helical" evidence="2">
    <location>
        <begin position="12"/>
        <end position="32"/>
    </location>
</feature>
<feature type="region of interest" description="Disordered" evidence="1">
    <location>
        <begin position="44"/>
        <end position="79"/>
    </location>
</feature>
<reference evidence="3 4" key="1">
    <citation type="submission" date="2020-11" db="EMBL/GenBank/DDBJ databases">
        <title>Draft genome sequencing of a Lachnospiraceae strain isolated from anoxic soil subjected to BSD treatment.</title>
        <authorList>
            <person name="Uek A."/>
            <person name="Tonouchi A."/>
        </authorList>
    </citation>
    <scope>NUCLEOTIDE SEQUENCE [LARGE SCALE GENOMIC DNA]</scope>
    <source>
        <strain evidence="3 4">TB5</strain>
    </source>
</reference>
<gene>
    <name evidence="3" type="ORF">bsdtb5_22290</name>
</gene>
<evidence type="ECO:0000256" key="2">
    <source>
        <dbReference type="SAM" id="Phobius"/>
    </source>
</evidence>